<protein>
    <submittedName>
        <fullName evidence="2">Uncharacterized protein</fullName>
    </submittedName>
</protein>
<feature type="compositionally biased region" description="Basic and acidic residues" evidence="1">
    <location>
        <begin position="153"/>
        <end position="168"/>
    </location>
</feature>
<feature type="compositionally biased region" description="Basic and acidic residues" evidence="1">
    <location>
        <begin position="78"/>
        <end position="92"/>
    </location>
</feature>
<dbReference type="Proteomes" id="UP000271889">
    <property type="component" value="Unassembled WGS sequence"/>
</dbReference>
<organism evidence="2 3">
    <name type="scientific">Cylicostephanus goldi</name>
    <name type="common">Nematode worm</name>
    <dbReference type="NCBI Taxonomy" id="71465"/>
    <lineage>
        <taxon>Eukaryota</taxon>
        <taxon>Metazoa</taxon>
        <taxon>Ecdysozoa</taxon>
        <taxon>Nematoda</taxon>
        <taxon>Chromadorea</taxon>
        <taxon>Rhabditida</taxon>
        <taxon>Rhabditina</taxon>
        <taxon>Rhabditomorpha</taxon>
        <taxon>Strongyloidea</taxon>
        <taxon>Strongylidae</taxon>
        <taxon>Cylicostephanus</taxon>
    </lineage>
</organism>
<reference evidence="2 3" key="1">
    <citation type="submission" date="2018-11" db="EMBL/GenBank/DDBJ databases">
        <authorList>
            <consortium name="Pathogen Informatics"/>
        </authorList>
    </citation>
    <scope>NUCLEOTIDE SEQUENCE [LARGE SCALE GENOMIC DNA]</scope>
</reference>
<evidence type="ECO:0000313" key="2">
    <source>
        <dbReference type="EMBL" id="VDK47222.1"/>
    </source>
</evidence>
<feature type="region of interest" description="Disordered" evidence="1">
    <location>
        <begin position="18"/>
        <end position="44"/>
    </location>
</feature>
<feature type="compositionally biased region" description="Polar residues" evidence="1">
    <location>
        <begin position="169"/>
        <end position="178"/>
    </location>
</feature>
<feature type="compositionally biased region" description="Low complexity" evidence="1">
    <location>
        <begin position="193"/>
        <end position="207"/>
    </location>
</feature>
<evidence type="ECO:0000313" key="3">
    <source>
        <dbReference type="Proteomes" id="UP000271889"/>
    </source>
</evidence>
<feature type="compositionally biased region" description="Low complexity" evidence="1">
    <location>
        <begin position="104"/>
        <end position="116"/>
    </location>
</feature>
<sequence length="278" mass="30654">MVYEGTALNPFAAEVLGADQRGSSGGDANTGEAAPVLTPNSSGLTEDVRDVPRTKYFLLFILFERLREELRSDLYETDRDLESRERLGRAERSVQPPLPTGAQTSSSSTSLAVPSRPNRREERRRSNSIEIISPSPPAVADLEQRAGRLIITPERRHPKREEQDEEHSPNSSAVSTRITGKHRRGLDLLKTGDNSSSNTDDSEPTTSKGCTASRTRPSKRKIGVTIIRFPTHPSEPGPSYVSETHEEPMVGDTVENQAEEAGDSNEADNIKVFSEHMY</sequence>
<keyword evidence="3" id="KW-1185">Reference proteome</keyword>
<dbReference type="AlphaFoldDB" id="A0A3P6QBG5"/>
<accession>A0A3P6QBG5</accession>
<feature type="compositionally biased region" description="Basic and acidic residues" evidence="1">
    <location>
        <begin position="118"/>
        <end position="127"/>
    </location>
</feature>
<name>A0A3P6QBG5_CYLGO</name>
<evidence type="ECO:0000256" key="1">
    <source>
        <dbReference type="SAM" id="MobiDB-lite"/>
    </source>
</evidence>
<proteinExistence type="predicted"/>
<gene>
    <name evidence="2" type="ORF">CGOC_LOCUS960</name>
</gene>
<dbReference type="OrthoDB" id="5865218at2759"/>
<dbReference type="EMBL" id="UYRV01001565">
    <property type="protein sequence ID" value="VDK47222.1"/>
    <property type="molecule type" value="Genomic_DNA"/>
</dbReference>
<feature type="region of interest" description="Disordered" evidence="1">
    <location>
        <begin position="78"/>
        <end position="249"/>
    </location>
</feature>